<dbReference type="PANTHER" id="PTHR43513:SF3">
    <property type="entry name" value="DIHYDROOROTATE DEHYDROGENASE B (NAD(+)), ELECTRON TRANSFER SUBUNIT-RELATED"/>
    <property type="match status" value="1"/>
</dbReference>
<evidence type="ECO:0000256" key="4">
    <source>
        <dbReference type="ARBA" id="ARBA00022714"/>
    </source>
</evidence>
<evidence type="ECO:0000256" key="6">
    <source>
        <dbReference type="ARBA" id="ARBA00022827"/>
    </source>
</evidence>
<proteinExistence type="inferred from homology"/>
<evidence type="ECO:0000256" key="2">
    <source>
        <dbReference type="ARBA" id="ARBA00022448"/>
    </source>
</evidence>
<keyword evidence="6 11" id="KW-0274">FAD</keyword>
<dbReference type="AlphaFoldDB" id="A0A388TH67"/>
<dbReference type="Gene3D" id="3.40.50.80">
    <property type="entry name" value="Nucleotide-binding domain of ferredoxin-NADP reductase (FNR) module"/>
    <property type="match status" value="1"/>
</dbReference>
<feature type="binding site" evidence="11">
    <location>
        <begin position="49"/>
        <end position="52"/>
    </location>
    <ligand>
        <name>FAD</name>
        <dbReference type="ChEBI" id="CHEBI:57692"/>
    </ligand>
</feature>
<feature type="binding site" evidence="12">
    <location>
        <position position="217"/>
    </location>
    <ligand>
        <name>[2Fe-2S] cluster</name>
        <dbReference type="ChEBI" id="CHEBI:190135"/>
    </ligand>
</feature>
<keyword evidence="2" id="KW-0813">Transport</keyword>
<evidence type="ECO:0000256" key="1">
    <source>
        <dbReference type="ARBA" id="ARBA00006422"/>
    </source>
</evidence>
<dbReference type="SUPFAM" id="SSF52343">
    <property type="entry name" value="Ferredoxin reductase-like, C-terminal NADP-linked domain"/>
    <property type="match status" value="1"/>
</dbReference>
<dbReference type="PROSITE" id="PS51384">
    <property type="entry name" value="FAD_FR"/>
    <property type="match status" value="1"/>
</dbReference>
<dbReference type="GO" id="GO:0016491">
    <property type="term" value="F:oxidoreductase activity"/>
    <property type="evidence" value="ECO:0007669"/>
    <property type="project" value="InterPro"/>
</dbReference>
<evidence type="ECO:0000256" key="7">
    <source>
        <dbReference type="ARBA" id="ARBA00022982"/>
    </source>
</evidence>
<feature type="binding site" evidence="12">
    <location>
        <position position="214"/>
    </location>
    <ligand>
        <name>[2Fe-2S] cluster</name>
        <dbReference type="ChEBI" id="CHEBI:190135"/>
    </ligand>
</feature>
<dbReference type="SUPFAM" id="SSF63380">
    <property type="entry name" value="Riboflavin synthase domain-like"/>
    <property type="match status" value="1"/>
</dbReference>
<evidence type="ECO:0000313" key="15">
    <source>
        <dbReference type="Proteomes" id="UP000275925"/>
    </source>
</evidence>
<dbReference type="GO" id="GO:0051537">
    <property type="term" value="F:2 iron, 2 sulfur cluster binding"/>
    <property type="evidence" value="ECO:0007669"/>
    <property type="project" value="UniProtKB-KW"/>
</dbReference>
<feature type="binding site" evidence="11">
    <location>
        <begin position="71"/>
        <end position="72"/>
    </location>
    <ligand>
        <name>FAD</name>
        <dbReference type="ChEBI" id="CHEBI:57692"/>
    </ligand>
</feature>
<feature type="domain" description="FAD-binding FR-type" evidence="13">
    <location>
        <begin position="2"/>
        <end position="96"/>
    </location>
</feature>
<protein>
    <submittedName>
        <fullName evidence="14">Dihydroorotate dehydrogenase electron transfer subunit</fullName>
    </submittedName>
</protein>
<feature type="binding site" evidence="12">
    <location>
        <position position="230"/>
    </location>
    <ligand>
        <name>[2Fe-2S] cluster</name>
        <dbReference type="ChEBI" id="CHEBI:190135"/>
    </ligand>
</feature>
<comment type="cofactor">
    <cofactor evidence="10">
        <name>[2Fe-2S] cluster</name>
        <dbReference type="ChEBI" id="CHEBI:190135"/>
    </cofactor>
</comment>
<dbReference type="InterPro" id="IPR050353">
    <property type="entry name" value="PyrK_electron_transfer"/>
</dbReference>
<evidence type="ECO:0000256" key="11">
    <source>
        <dbReference type="PIRSR" id="PIRSR006816-1"/>
    </source>
</evidence>
<reference evidence="14 15" key="1">
    <citation type="journal article" date="2019" name="ISME J.">
        <title>Genome analyses of uncultured TG2/ZB3 bacteria in 'Margulisbacteria' specifically attached to ectosymbiotic spirochetes of protists in the termite gut.</title>
        <authorList>
            <person name="Utami Y.D."/>
            <person name="Kuwahara H."/>
            <person name="Igai K."/>
            <person name="Murakami T."/>
            <person name="Sugaya K."/>
            <person name="Morikawa T."/>
            <person name="Nagura Y."/>
            <person name="Yuki M."/>
            <person name="Deevong P."/>
            <person name="Inoue T."/>
            <person name="Kihara K."/>
            <person name="Lo N."/>
            <person name="Yamada A."/>
            <person name="Ohkuma M."/>
            <person name="Hongoh Y."/>
        </authorList>
    </citation>
    <scope>NUCLEOTIDE SEQUENCE [LARGE SCALE GENOMIC DNA]</scope>
    <source>
        <strain evidence="14">NkOx7-02</strain>
    </source>
</reference>
<dbReference type="InterPro" id="IPR017938">
    <property type="entry name" value="Riboflavin_synthase-like_b-brl"/>
</dbReference>
<dbReference type="CDD" id="cd06218">
    <property type="entry name" value="DHOD_e_trans"/>
    <property type="match status" value="1"/>
</dbReference>
<evidence type="ECO:0000313" key="14">
    <source>
        <dbReference type="EMBL" id="GBR76481.1"/>
    </source>
</evidence>
<keyword evidence="15" id="KW-1185">Reference proteome</keyword>
<accession>A0A388TH67</accession>
<comment type="cofactor">
    <cofactor evidence="12">
        <name>[2Fe-2S] cluster</name>
        <dbReference type="ChEBI" id="CHEBI:190135"/>
    </cofactor>
    <text evidence="12">Binds 1 [2Fe-2S] cluster per subunit.</text>
</comment>
<dbReference type="InterPro" id="IPR039261">
    <property type="entry name" value="FNR_nucleotide-bd"/>
</dbReference>
<evidence type="ECO:0000256" key="8">
    <source>
        <dbReference type="ARBA" id="ARBA00023004"/>
    </source>
</evidence>
<keyword evidence="4 12" id="KW-0001">2Fe-2S</keyword>
<gene>
    <name evidence="14" type="primary">pyrK</name>
    <name evidence="14" type="ORF">NO2_1020</name>
</gene>
<keyword evidence="9 12" id="KW-0411">Iron-sulfur</keyword>
<evidence type="ECO:0000259" key="13">
    <source>
        <dbReference type="PROSITE" id="PS51384"/>
    </source>
</evidence>
<dbReference type="InterPro" id="IPR037117">
    <property type="entry name" value="Dihydroorotate_DH_ele_sf"/>
</dbReference>
<feature type="binding site" evidence="12">
    <location>
        <position position="209"/>
    </location>
    <ligand>
        <name>[2Fe-2S] cluster</name>
        <dbReference type="ChEBI" id="CHEBI:190135"/>
    </ligand>
</feature>
<dbReference type="GO" id="GO:0006221">
    <property type="term" value="P:pyrimidine nucleotide biosynthetic process"/>
    <property type="evidence" value="ECO:0007669"/>
    <property type="project" value="InterPro"/>
</dbReference>
<comment type="caution">
    <text evidence="14">The sequence shown here is derived from an EMBL/GenBank/DDBJ whole genome shotgun (WGS) entry which is preliminary data.</text>
</comment>
<evidence type="ECO:0000256" key="3">
    <source>
        <dbReference type="ARBA" id="ARBA00022630"/>
    </source>
</evidence>
<evidence type="ECO:0000256" key="5">
    <source>
        <dbReference type="ARBA" id="ARBA00022723"/>
    </source>
</evidence>
<keyword evidence="8 12" id="KW-0408">Iron</keyword>
<organism evidence="14 15">
    <name type="scientific">Candidatus Termititenax persephonae</name>
    <dbReference type="NCBI Taxonomy" id="2218525"/>
    <lineage>
        <taxon>Bacteria</taxon>
        <taxon>Bacillati</taxon>
        <taxon>Candidatus Margulisiibacteriota</taxon>
        <taxon>Candidatus Termititenacia</taxon>
        <taxon>Candidatus Termititenacales</taxon>
        <taxon>Candidatus Termititenacaceae</taxon>
        <taxon>Candidatus Termititenax</taxon>
    </lineage>
</organism>
<dbReference type="GO" id="GO:0046872">
    <property type="term" value="F:metal ion binding"/>
    <property type="evidence" value="ECO:0007669"/>
    <property type="project" value="UniProtKB-KW"/>
</dbReference>
<dbReference type="Gene3D" id="2.10.240.10">
    <property type="entry name" value="Dihydroorotate dehydrogenase, electron transfer subunit"/>
    <property type="match status" value="1"/>
</dbReference>
<keyword evidence="5 12" id="KW-0479">Metal-binding</keyword>
<dbReference type="InterPro" id="IPR017927">
    <property type="entry name" value="FAD-bd_FR_type"/>
</dbReference>
<dbReference type="InterPro" id="IPR019480">
    <property type="entry name" value="Dihydroorotate_DH_Fe-S-bd"/>
</dbReference>
<evidence type="ECO:0000256" key="10">
    <source>
        <dbReference type="ARBA" id="ARBA00034078"/>
    </source>
</evidence>
<name>A0A388TH67_9BACT</name>
<keyword evidence="3 11" id="KW-0285">Flavoprotein</keyword>
<dbReference type="Proteomes" id="UP000275925">
    <property type="component" value="Unassembled WGS sequence"/>
</dbReference>
<sequence length="243" mass="25920">MKKLVSAEIVSVQLLNQNYLLLTVDTGQAVKVFAGQFATLQIPDVFLRRPFSIHDAQGTRLTFLIKIVGGGTQKLANLSVGQKISVIYPLGKGFAVSKKQAVLVGGGCGSAPLLLLAKQLGGRPLVILGGRTKDDITQRDAFAQYAQVKITTEDGSLGTKGFVTAELPNLSPDCVVYACGPEPLLRSLHRLAQEKKFELQLSLEAVMACGLGACLGCVVKTRATGHLCVCQDGPVFRAEDLPW</sequence>
<dbReference type="PANTHER" id="PTHR43513">
    <property type="entry name" value="DIHYDROOROTATE DEHYDROGENASE B (NAD(+)), ELECTRON TRANSFER SUBUNIT"/>
    <property type="match status" value="1"/>
</dbReference>
<comment type="similarity">
    <text evidence="1">Belongs to the PyrK family.</text>
</comment>
<evidence type="ECO:0000256" key="9">
    <source>
        <dbReference type="ARBA" id="ARBA00023014"/>
    </source>
</evidence>
<dbReference type="InterPro" id="IPR012165">
    <property type="entry name" value="Cyt_c3_hydrogenase_gsu"/>
</dbReference>
<evidence type="ECO:0000256" key="12">
    <source>
        <dbReference type="PIRSR" id="PIRSR006816-2"/>
    </source>
</evidence>
<comment type="cofactor">
    <cofactor evidence="11">
        <name>FAD</name>
        <dbReference type="ChEBI" id="CHEBI:57692"/>
    </cofactor>
    <text evidence="11">Binds 1 FAD per subunit.</text>
</comment>
<dbReference type="GO" id="GO:0050660">
    <property type="term" value="F:flavin adenine dinucleotide binding"/>
    <property type="evidence" value="ECO:0007669"/>
    <property type="project" value="InterPro"/>
</dbReference>
<dbReference type="EMBL" id="BGZO01000029">
    <property type="protein sequence ID" value="GBR76481.1"/>
    <property type="molecule type" value="Genomic_DNA"/>
</dbReference>
<dbReference type="Gene3D" id="2.40.30.10">
    <property type="entry name" value="Translation factors"/>
    <property type="match status" value="1"/>
</dbReference>
<keyword evidence="7" id="KW-0249">Electron transport</keyword>
<dbReference type="Pfam" id="PF10418">
    <property type="entry name" value="DHODB_Fe-S_bind"/>
    <property type="match status" value="1"/>
</dbReference>
<dbReference type="PIRSF" id="PIRSF006816">
    <property type="entry name" value="Cyc3_hyd_g"/>
    <property type="match status" value="1"/>
</dbReference>